<organism evidence="1 2">
    <name type="scientific">Apostasia shenzhenica</name>
    <dbReference type="NCBI Taxonomy" id="1088818"/>
    <lineage>
        <taxon>Eukaryota</taxon>
        <taxon>Viridiplantae</taxon>
        <taxon>Streptophyta</taxon>
        <taxon>Embryophyta</taxon>
        <taxon>Tracheophyta</taxon>
        <taxon>Spermatophyta</taxon>
        <taxon>Magnoliopsida</taxon>
        <taxon>Liliopsida</taxon>
        <taxon>Asparagales</taxon>
        <taxon>Orchidaceae</taxon>
        <taxon>Apostasioideae</taxon>
        <taxon>Apostasia</taxon>
    </lineage>
</organism>
<evidence type="ECO:0000313" key="1">
    <source>
        <dbReference type="EMBL" id="PKA46887.1"/>
    </source>
</evidence>
<evidence type="ECO:0000313" key="2">
    <source>
        <dbReference type="Proteomes" id="UP000236161"/>
    </source>
</evidence>
<dbReference type="Proteomes" id="UP000236161">
    <property type="component" value="Unassembled WGS sequence"/>
</dbReference>
<keyword evidence="2" id="KW-1185">Reference proteome</keyword>
<protein>
    <submittedName>
        <fullName evidence="1">Uncharacterized protein</fullName>
    </submittedName>
</protein>
<reference evidence="1 2" key="1">
    <citation type="journal article" date="2017" name="Nature">
        <title>The Apostasia genome and the evolution of orchids.</title>
        <authorList>
            <person name="Zhang G.Q."/>
            <person name="Liu K.W."/>
            <person name="Li Z."/>
            <person name="Lohaus R."/>
            <person name="Hsiao Y.Y."/>
            <person name="Niu S.C."/>
            <person name="Wang J.Y."/>
            <person name="Lin Y.C."/>
            <person name="Xu Q."/>
            <person name="Chen L.J."/>
            <person name="Yoshida K."/>
            <person name="Fujiwara S."/>
            <person name="Wang Z.W."/>
            <person name="Zhang Y.Q."/>
            <person name="Mitsuda N."/>
            <person name="Wang M."/>
            <person name="Liu G.H."/>
            <person name="Pecoraro L."/>
            <person name="Huang H.X."/>
            <person name="Xiao X.J."/>
            <person name="Lin M."/>
            <person name="Wu X.Y."/>
            <person name="Wu W.L."/>
            <person name="Chen Y.Y."/>
            <person name="Chang S.B."/>
            <person name="Sakamoto S."/>
            <person name="Ohme-Takagi M."/>
            <person name="Yagi M."/>
            <person name="Zeng S.J."/>
            <person name="Shen C.Y."/>
            <person name="Yeh C.M."/>
            <person name="Luo Y.B."/>
            <person name="Tsai W.C."/>
            <person name="Van de Peer Y."/>
            <person name="Liu Z.J."/>
        </authorList>
    </citation>
    <scope>NUCLEOTIDE SEQUENCE [LARGE SCALE GENOMIC DNA]</scope>
    <source>
        <strain evidence="2">cv. Shenzhen</strain>
        <tissue evidence="1">Stem</tissue>
    </source>
</reference>
<dbReference type="EMBL" id="KZ453819">
    <property type="protein sequence ID" value="PKA46887.1"/>
    <property type="molecule type" value="Genomic_DNA"/>
</dbReference>
<sequence>MVLLERFPESPRRAEYRVLFFHRNARCFPRSVVWGFRRLAGIWIPRDHSRRRKLFGAASTPGIASHGLCCGVFDGIPEQMRGSRETLGSPSNRTRKLQKCYGAGPTMAMRLSKNVSDCGSLGTRDWHWDDL</sequence>
<proteinExistence type="predicted"/>
<gene>
    <name evidence="1" type="ORF">AXF42_Ash021418</name>
</gene>
<dbReference type="AlphaFoldDB" id="A0A2H9ZUC1"/>
<accession>A0A2H9ZUC1</accession>
<name>A0A2H9ZUC1_9ASPA</name>